<dbReference type="PRINTS" id="PR01415">
    <property type="entry name" value="ANKYRIN"/>
</dbReference>
<dbReference type="RefSeq" id="XP_032802653.1">
    <property type="nucleotide sequence ID" value="XM_032946762.1"/>
</dbReference>
<name>A0AAJ7SQ85_PETMA</name>
<dbReference type="InterPro" id="IPR002110">
    <property type="entry name" value="Ankyrin_rpt"/>
</dbReference>
<dbReference type="SMART" id="SM00248">
    <property type="entry name" value="ANK"/>
    <property type="match status" value="1"/>
</dbReference>
<dbReference type="PRINTS" id="PR00689">
    <property type="entry name" value="ACOABINDINGP"/>
</dbReference>
<dbReference type="InterPro" id="IPR035984">
    <property type="entry name" value="Acyl-CoA-binding_sf"/>
</dbReference>
<dbReference type="PROSITE" id="PS51228">
    <property type="entry name" value="ACB_2"/>
    <property type="match status" value="1"/>
</dbReference>
<dbReference type="Pfam" id="PF12796">
    <property type="entry name" value="Ank_2"/>
    <property type="match status" value="1"/>
</dbReference>
<organism evidence="8 9">
    <name type="scientific">Petromyzon marinus</name>
    <name type="common">Sea lamprey</name>
    <dbReference type="NCBI Taxonomy" id="7757"/>
    <lineage>
        <taxon>Eukaryota</taxon>
        <taxon>Metazoa</taxon>
        <taxon>Chordata</taxon>
        <taxon>Craniata</taxon>
        <taxon>Vertebrata</taxon>
        <taxon>Cyclostomata</taxon>
        <taxon>Hyperoartia</taxon>
        <taxon>Petromyzontiformes</taxon>
        <taxon>Petromyzontidae</taxon>
        <taxon>Petromyzon</taxon>
    </lineage>
</organism>
<dbReference type="Proteomes" id="UP001318040">
    <property type="component" value="Chromosome 5"/>
</dbReference>
<gene>
    <name evidence="9" type="primary">ACBD6</name>
</gene>
<feature type="compositionally biased region" description="Low complexity" evidence="6">
    <location>
        <begin position="266"/>
        <end position="281"/>
    </location>
</feature>
<feature type="domain" description="ACB" evidence="7">
    <location>
        <begin position="13"/>
        <end position="98"/>
    </location>
</feature>
<evidence type="ECO:0000256" key="2">
    <source>
        <dbReference type="ARBA" id="ARBA00022737"/>
    </source>
</evidence>
<dbReference type="SUPFAM" id="SSF47027">
    <property type="entry name" value="Acyl-CoA binding protein"/>
    <property type="match status" value="1"/>
</dbReference>
<dbReference type="PANTHER" id="PTHR24119">
    <property type="entry name" value="ACYL-COA-BINDING DOMAIN-CONTAINING PROTEIN 6"/>
    <property type="match status" value="1"/>
</dbReference>
<dbReference type="Gene3D" id="1.20.80.10">
    <property type="match status" value="1"/>
</dbReference>
<proteinExistence type="predicted"/>
<dbReference type="Pfam" id="PF00887">
    <property type="entry name" value="ACBP"/>
    <property type="match status" value="1"/>
</dbReference>
<evidence type="ECO:0000313" key="9">
    <source>
        <dbReference type="RefSeq" id="XP_032802653.1"/>
    </source>
</evidence>
<dbReference type="SUPFAM" id="SSF48403">
    <property type="entry name" value="Ankyrin repeat"/>
    <property type="match status" value="1"/>
</dbReference>
<reference evidence="9" key="1">
    <citation type="submission" date="2025-08" db="UniProtKB">
        <authorList>
            <consortium name="RefSeq"/>
        </authorList>
    </citation>
    <scope>IDENTIFICATION</scope>
    <source>
        <tissue evidence="9">Sperm</tissue>
    </source>
</reference>
<dbReference type="PROSITE" id="PS50297">
    <property type="entry name" value="ANK_REP_REGION"/>
    <property type="match status" value="1"/>
</dbReference>
<evidence type="ECO:0000259" key="7">
    <source>
        <dbReference type="PROSITE" id="PS51228"/>
    </source>
</evidence>
<dbReference type="PROSITE" id="PS50088">
    <property type="entry name" value="ANK_REPEAT"/>
    <property type="match status" value="1"/>
</dbReference>
<dbReference type="KEGG" id="pmrn:116938975"/>
<dbReference type="AlphaFoldDB" id="A0AAJ7SQ85"/>
<dbReference type="InterPro" id="IPR036770">
    <property type="entry name" value="Ankyrin_rpt-contain_sf"/>
</dbReference>
<keyword evidence="4" id="KW-0446">Lipid-binding</keyword>
<dbReference type="InterPro" id="IPR014352">
    <property type="entry name" value="FERM/acyl-CoA-bd_prot_sf"/>
</dbReference>
<dbReference type="GeneID" id="116938975"/>
<sequence length="281" mass="30805">MADAGEPGTSASLRSRFDGAASRVSVLASSLPRDALLQLYARYKQASIGKCNTTKPGLFDFEGKQKWEAWNALGAMSKEQAMTEYLALVNKLDPQWSEQVNLEGNRKVTSGFGPVMSSLYKEEIIREEDKTVFDHCKDNEVNRLAAALKQDAFDINQRDEEGRTLLHWACDRGHLETVELLLKRGANVNSQDDEGQTALHYEQPPVDCPSLMLYLNTRRLTTCPYALPPCSMGQACGCDFPAAVRLLLAFGADPSIPDSEGTLPSQLADTAQTAQALTQTG</sequence>
<dbReference type="GO" id="GO:0000062">
    <property type="term" value="F:fatty-acyl-CoA binding"/>
    <property type="evidence" value="ECO:0007669"/>
    <property type="project" value="InterPro"/>
</dbReference>
<evidence type="ECO:0000256" key="1">
    <source>
        <dbReference type="ARBA" id="ARBA00018419"/>
    </source>
</evidence>
<evidence type="ECO:0000313" key="8">
    <source>
        <dbReference type="Proteomes" id="UP001318040"/>
    </source>
</evidence>
<protein>
    <recommendedName>
        <fullName evidence="1">Acyl-CoA-binding domain-containing protein 6</fullName>
    </recommendedName>
</protein>
<evidence type="ECO:0000256" key="6">
    <source>
        <dbReference type="SAM" id="MobiDB-lite"/>
    </source>
</evidence>
<evidence type="ECO:0000256" key="5">
    <source>
        <dbReference type="PROSITE-ProRule" id="PRU00023"/>
    </source>
</evidence>
<dbReference type="PANTHER" id="PTHR24119:SF0">
    <property type="entry name" value="ACYL-COA-BINDING DOMAIN-CONTAINING PROTEIN 6"/>
    <property type="match status" value="1"/>
</dbReference>
<dbReference type="InterPro" id="IPR000582">
    <property type="entry name" value="Acyl-CoA-binding_protein"/>
</dbReference>
<accession>A0AAJ7SQ85</accession>
<evidence type="ECO:0000256" key="4">
    <source>
        <dbReference type="ARBA" id="ARBA00023121"/>
    </source>
</evidence>
<keyword evidence="2" id="KW-0677">Repeat</keyword>
<dbReference type="CTD" id="84320"/>
<keyword evidence="3 5" id="KW-0040">ANK repeat</keyword>
<feature type="region of interest" description="Disordered" evidence="6">
    <location>
        <begin position="260"/>
        <end position="281"/>
    </location>
</feature>
<keyword evidence="8" id="KW-1185">Reference proteome</keyword>
<evidence type="ECO:0000256" key="3">
    <source>
        <dbReference type="ARBA" id="ARBA00023043"/>
    </source>
</evidence>
<feature type="repeat" description="ANK" evidence="5">
    <location>
        <begin position="161"/>
        <end position="193"/>
    </location>
</feature>
<dbReference type="Gene3D" id="1.25.40.20">
    <property type="entry name" value="Ankyrin repeat-containing domain"/>
    <property type="match status" value="1"/>
</dbReference>